<proteinExistence type="predicted"/>
<reference evidence="2 3" key="1">
    <citation type="submission" date="2020-07" db="EMBL/GenBank/DDBJ databases">
        <title>Sequencing the genomes of 1000 actinobacteria strains.</title>
        <authorList>
            <person name="Klenk H.-P."/>
        </authorList>
    </citation>
    <scope>NUCLEOTIDE SEQUENCE [LARGE SCALE GENOMIC DNA]</scope>
    <source>
        <strain evidence="2 3">DSM 43461</strain>
    </source>
</reference>
<protein>
    <submittedName>
        <fullName evidence="2">Uncharacterized protein</fullName>
    </submittedName>
</protein>
<keyword evidence="3" id="KW-1185">Reference proteome</keyword>
<organism evidence="2 3">
    <name type="scientific">Actinomadura citrea</name>
    <dbReference type="NCBI Taxonomy" id="46158"/>
    <lineage>
        <taxon>Bacteria</taxon>
        <taxon>Bacillati</taxon>
        <taxon>Actinomycetota</taxon>
        <taxon>Actinomycetes</taxon>
        <taxon>Streptosporangiales</taxon>
        <taxon>Thermomonosporaceae</taxon>
        <taxon>Actinomadura</taxon>
    </lineage>
</organism>
<comment type="caution">
    <text evidence="2">The sequence shown here is derived from an EMBL/GenBank/DDBJ whole genome shotgun (WGS) entry which is preliminary data.</text>
</comment>
<dbReference type="AlphaFoldDB" id="A0A7Y9KD78"/>
<dbReference type="Proteomes" id="UP000591272">
    <property type="component" value="Unassembled WGS sequence"/>
</dbReference>
<evidence type="ECO:0000256" key="1">
    <source>
        <dbReference type="SAM" id="MobiDB-lite"/>
    </source>
</evidence>
<name>A0A7Y9KD78_9ACTN</name>
<evidence type="ECO:0000313" key="2">
    <source>
        <dbReference type="EMBL" id="NYE13135.1"/>
    </source>
</evidence>
<dbReference type="EMBL" id="JACCBT010000001">
    <property type="protein sequence ID" value="NYE13135.1"/>
    <property type="molecule type" value="Genomic_DNA"/>
</dbReference>
<sequence>MALTPVPGVEKPTPNRLAPEASGLRDWPAHSASGLVIAVMLPCGSHAPVG</sequence>
<evidence type="ECO:0000313" key="3">
    <source>
        <dbReference type="Proteomes" id="UP000591272"/>
    </source>
</evidence>
<accession>A0A7Y9KD78</accession>
<feature type="region of interest" description="Disordered" evidence="1">
    <location>
        <begin position="1"/>
        <end position="25"/>
    </location>
</feature>
<gene>
    <name evidence="2" type="ORF">BJ999_003431</name>
</gene>